<dbReference type="EMBL" id="QTSX02005209">
    <property type="protein sequence ID" value="KAJ9060312.1"/>
    <property type="molecule type" value="Genomic_DNA"/>
</dbReference>
<keyword evidence="2" id="KW-1185">Reference proteome</keyword>
<evidence type="ECO:0000313" key="1">
    <source>
        <dbReference type="EMBL" id="KAJ9060312.1"/>
    </source>
</evidence>
<organism evidence="1 2">
    <name type="scientific">Entomophthora muscae</name>
    <dbReference type="NCBI Taxonomy" id="34485"/>
    <lineage>
        <taxon>Eukaryota</taxon>
        <taxon>Fungi</taxon>
        <taxon>Fungi incertae sedis</taxon>
        <taxon>Zoopagomycota</taxon>
        <taxon>Entomophthoromycotina</taxon>
        <taxon>Entomophthoromycetes</taxon>
        <taxon>Entomophthorales</taxon>
        <taxon>Entomophthoraceae</taxon>
        <taxon>Entomophthora</taxon>
    </lineage>
</organism>
<gene>
    <name evidence="1" type="ORF">DSO57_1032146</name>
</gene>
<comment type="caution">
    <text evidence="1">The sequence shown here is derived from an EMBL/GenBank/DDBJ whole genome shotgun (WGS) entry which is preliminary data.</text>
</comment>
<dbReference type="Proteomes" id="UP001165960">
    <property type="component" value="Unassembled WGS sequence"/>
</dbReference>
<reference evidence="1" key="1">
    <citation type="submission" date="2022-04" db="EMBL/GenBank/DDBJ databases">
        <title>Genome of the entomopathogenic fungus Entomophthora muscae.</title>
        <authorList>
            <person name="Elya C."/>
            <person name="Lovett B.R."/>
            <person name="Lee E."/>
            <person name="Macias A.M."/>
            <person name="Hajek A.E."/>
            <person name="De Bivort B.L."/>
            <person name="Kasson M.T."/>
            <person name="De Fine Licht H.H."/>
            <person name="Stajich J.E."/>
        </authorList>
    </citation>
    <scope>NUCLEOTIDE SEQUENCE</scope>
    <source>
        <strain evidence="1">Berkeley</strain>
    </source>
</reference>
<name>A0ACC2SDD5_9FUNG</name>
<sequence length="94" mass="10157">MPASSPNLSTDHTSKLLGIPIYYQSVCMTQKGTDNRGGKKKAKGWDGEAVTPHQTTPKALAKDTVPDDWEDHWEGQVNGPPISGGGRIQKAQQD</sequence>
<proteinExistence type="predicted"/>
<protein>
    <submittedName>
        <fullName evidence="1">Uncharacterized protein</fullName>
    </submittedName>
</protein>
<accession>A0ACC2SDD5</accession>
<evidence type="ECO:0000313" key="2">
    <source>
        <dbReference type="Proteomes" id="UP001165960"/>
    </source>
</evidence>